<dbReference type="PROSITE" id="PS51186">
    <property type="entry name" value="GNAT"/>
    <property type="match status" value="1"/>
</dbReference>
<dbReference type="SUPFAM" id="SSF55729">
    <property type="entry name" value="Acyl-CoA N-acyltransferases (Nat)"/>
    <property type="match status" value="1"/>
</dbReference>
<protein>
    <submittedName>
        <fullName evidence="4">GNAT family N-acetyltransferase</fullName>
    </submittedName>
</protein>
<keyword evidence="2" id="KW-0012">Acyltransferase</keyword>
<feature type="domain" description="N-acetyltransferase" evidence="3">
    <location>
        <begin position="2"/>
        <end position="143"/>
    </location>
</feature>
<gene>
    <name evidence="4" type="ORF">G7081_03425</name>
</gene>
<evidence type="ECO:0000256" key="1">
    <source>
        <dbReference type="ARBA" id="ARBA00022679"/>
    </source>
</evidence>
<dbReference type="PANTHER" id="PTHR43800">
    <property type="entry name" value="PEPTIDYL-LYSINE N-ACETYLTRANSFERASE YJAB"/>
    <property type="match status" value="1"/>
</dbReference>
<dbReference type="AlphaFoldDB" id="A0A6G8APS2"/>
<proteinExistence type="predicted"/>
<dbReference type="InterPro" id="IPR000182">
    <property type="entry name" value="GNAT_dom"/>
</dbReference>
<dbReference type="InterPro" id="IPR016181">
    <property type="entry name" value="Acyl_CoA_acyltransferase"/>
</dbReference>
<dbReference type="EMBL" id="CP049886">
    <property type="protein sequence ID" value="QIL46987.1"/>
    <property type="molecule type" value="Genomic_DNA"/>
</dbReference>
<dbReference type="KEGG" id="vah:G7081_03425"/>
<accession>A0A6G8APS2</accession>
<dbReference type="Proteomes" id="UP000500890">
    <property type="component" value="Chromosome"/>
</dbReference>
<dbReference type="Gene3D" id="3.40.630.30">
    <property type="match status" value="1"/>
</dbReference>
<dbReference type="PANTHER" id="PTHR43800:SF1">
    <property type="entry name" value="PEPTIDYL-LYSINE N-ACETYLTRANSFERASE YJAB"/>
    <property type="match status" value="1"/>
</dbReference>
<evidence type="ECO:0000256" key="2">
    <source>
        <dbReference type="ARBA" id="ARBA00023315"/>
    </source>
</evidence>
<evidence type="ECO:0000259" key="3">
    <source>
        <dbReference type="PROSITE" id="PS51186"/>
    </source>
</evidence>
<dbReference type="Pfam" id="PF13508">
    <property type="entry name" value="Acetyltransf_7"/>
    <property type="match status" value="1"/>
</dbReference>
<sequence>MLKNQLATPQDYHLILSIWEKSALATHDFLSPNDLDFYKEQIPKFLDHVELRVWSIDGQQPIGFSGTSDNELDMLFLDPEKIGGGYGHQILTWLIEHKQINKIDVNEQNHRAKDFYLKHGFKIVSRSERDGFDKPYPILHLEK</sequence>
<evidence type="ECO:0000313" key="5">
    <source>
        <dbReference type="Proteomes" id="UP000500890"/>
    </source>
</evidence>
<dbReference type="GO" id="GO:0016747">
    <property type="term" value="F:acyltransferase activity, transferring groups other than amino-acyl groups"/>
    <property type="evidence" value="ECO:0007669"/>
    <property type="project" value="InterPro"/>
</dbReference>
<name>A0A6G8APS2_9ENTE</name>
<keyword evidence="1 4" id="KW-0808">Transferase</keyword>
<reference evidence="4 5" key="1">
    <citation type="submission" date="2020-03" db="EMBL/GenBank/DDBJ databases">
        <title>Vagococcus sp. nov., isolated from beetles.</title>
        <authorList>
            <person name="Hyun D.-W."/>
            <person name="Bae J.-W."/>
        </authorList>
    </citation>
    <scope>NUCLEOTIDE SEQUENCE [LARGE SCALE GENOMIC DNA]</scope>
    <source>
        <strain evidence="4 5">HDW17A</strain>
    </source>
</reference>
<organism evidence="4 5">
    <name type="scientific">Vagococcus coleopterorum</name>
    <dbReference type="NCBI Taxonomy" id="2714946"/>
    <lineage>
        <taxon>Bacteria</taxon>
        <taxon>Bacillati</taxon>
        <taxon>Bacillota</taxon>
        <taxon>Bacilli</taxon>
        <taxon>Lactobacillales</taxon>
        <taxon>Enterococcaceae</taxon>
        <taxon>Vagococcus</taxon>
    </lineage>
</organism>
<evidence type="ECO:0000313" key="4">
    <source>
        <dbReference type="EMBL" id="QIL46987.1"/>
    </source>
</evidence>
<keyword evidence="5" id="KW-1185">Reference proteome</keyword>